<evidence type="ECO:0000256" key="1">
    <source>
        <dbReference type="SAM" id="Phobius"/>
    </source>
</evidence>
<gene>
    <name evidence="2" type="ORF">IM811_016929</name>
</gene>
<evidence type="ECO:0000313" key="3">
    <source>
        <dbReference type="Proteomes" id="UP000616885"/>
    </source>
</evidence>
<organism evidence="2 3">
    <name type="scientific">Bionectria ochroleuca</name>
    <name type="common">Gliocladium roseum</name>
    <dbReference type="NCBI Taxonomy" id="29856"/>
    <lineage>
        <taxon>Eukaryota</taxon>
        <taxon>Fungi</taxon>
        <taxon>Dikarya</taxon>
        <taxon>Ascomycota</taxon>
        <taxon>Pezizomycotina</taxon>
        <taxon>Sordariomycetes</taxon>
        <taxon>Hypocreomycetidae</taxon>
        <taxon>Hypocreales</taxon>
        <taxon>Bionectriaceae</taxon>
        <taxon>Clonostachys</taxon>
    </lineage>
</organism>
<comment type="caution">
    <text evidence="2">The sequence shown here is derived from an EMBL/GenBank/DDBJ whole genome shotgun (WGS) entry which is preliminary data.</text>
</comment>
<accession>A0A8H7N4M9</accession>
<feature type="transmembrane region" description="Helical" evidence="1">
    <location>
        <begin position="75"/>
        <end position="98"/>
    </location>
</feature>
<sequence>MQHSPTAVLRPIYLIVPEPEPTSVRRREKKKALEIPSGVHALVLVQWVAGLGLLGPRTGMTTSFASPECKWPWPSVYVLWMYWSSAALAGDFGSVVGLHTQASL</sequence>
<keyword evidence="1" id="KW-0472">Membrane</keyword>
<keyword evidence="1" id="KW-1133">Transmembrane helix</keyword>
<protein>
    <submittedName>
        <fullName evidence="2">Uncharacterized protein</fullName>
    </submittedName>
</protein>
<keyword evidence="1" id="KW-0812">Transmembrane</keyword>
<evidence type="ECO:0000313" key="2">
    <source>
        <dbReference type="EMBL" id="KAF9749134.1"/>
    </source>
</evidence>
<dbReference type="Proteomes" id="UP000616885">
    <property type="component" value="Unassembled WGS sequence"/>
</dbReference>
<proteinExistence type="predicted"/>
<dbReference type="AlphaFoldDB" id="A0A8H7N4M9"/>
<dbReference type="EMBL" id="JADCTT010000008">
    <property type="protein sequence ID" value="KAF9749134.1"/>
    <property type="molecule type" value="Genomic_DNA"/>
</dbReference>
<feature type="transmembrane region" description="Helical" evidence="1">
    <location>
        <begin position="35"/>
        <end position="55"/>
    </location>
</feature>
<name>A0A8H7N4M9_BIOOC</name>
<reference evidence="2" key="1">
    <citation type="submission" date="2020-10" db="EMBL/GenBank/DDBJ databases">
        <title>High-Quality Genome Resource of Clonostachys rosea strain S41 by Oxford Nanopore Long-Read Sequencing.</title>
        <authorList>
            <person name="Wang H."/>
        </authorList>
    </citation>
    <scope>NUCLEOTIDE SEQUENCE</scope>
    <source>
        <strain evidence="2">S41</strain>
    </source>
</reference>